<accession>A0A5N6M971</accession>
<dbReference type="AlphaFoldDB" id="A0A5N6M971"/>
<dbReference type="InterPro" id="IPR004332">
    <property type="entry name" value="Transposase_MuDR"/>
</dbReference>
<comment type="caution">
    <text evidence="3">The sequence shown here is derived from an EMBL/GenBank/DDBJ whole genome shotgun (WGS) entry which is preliminary data.</text>
</comment>
<evidence type="ECO:0000259" key="1">
    <source>
        <dbReference type="Pfam" id="PF03108"/>
    </source>
</evidence>
<dbReference type="Pfam" id="PF03108">
    <property type="entry name" value="DBD_Tnp_Mut"/>
    <property type="match status" value="1"/>
</dbReference>
<feature type="domain" description="Transposase MuDR plant" evidence="1">
    <location>
        <begin position="193"/>
        <end position="256"/>
    </location>
</feature>
<evidence type="ECO:0000259" key="2">
    <source>
        <dbReference type="Pfam" id="PF10551"/>
    </source>
</evidence>
<dbReference type="PANTHER" id="PTHR31973">
    <property type="entry name" value="POLYPROTEIN, PUTATIVE-RELATED"/>
    <property type="match status" value="1"/>
</dbReference>
<gene>
    <name evidence="3" type="ORF">E3N88_32694</name>
</gene>
<dbReference type="EMBL" id="SZYD01000016">
    <property type="protein sequence ID" value="KAD3337174.1"/>
    <property type="molecule type" value="Genomic_DNA"/>
</dbReference>
<name>A0A5N6M971_9ASTR</name>
<organism evidence="3 4">
    <name type="scientific">Mikania micrantha</name>
    <name type="common">bitter vine</name>
    <dbReference type="NCBI Taxonomy" id="192012"/>
    <lineage>
        <taxon>Eukaryota</taxon>
        <taxon>Viridiplantae</taxon>
        <taxon>Streptophyta</taxon>
        <taxon>Embryophyta</taxon>
        <taxon>Tracheophyta</taxon>
        <taxon>Spermatophyta</taxon>
        <taxon>Magnoliopsida</taxon>
        <taxon>eudicotyledons</taxon>
        <taxon>Gunneridae</taxon>
        <taxon>Pentapetalae</taxon>
        <taxon>asterids</taxon>
        <taxon>campanulids</taxon>
        <taxon>Asterales</taxon>
        <taxon>Asteraceae</taxon>
        <taxon>Asteroideae</taxon>
        <taxon>Heliantheae alliance</taxon>
        <taxon>Eupatorieae</taxon>
        <taxon>Mikania</taxon>
    </lineage>
</organism>
<evidence type="ECO:0000313" key="4">
    <source>
        <dbReference type="Proteomes" id="UP000326396"/>
    </source>
</evidence>
<dbReference type="OrthoDB" id="1918246at2759"/>
<proteinExistence type="predicted"/>
<sequence length="834" mass="96360">MDETENNSFTPTWEFMVQSPRLESVSLKYKLKLKYGGYFRLAKNSTTKRYCFGFQKCIYIDAFTYNLEDLLVEVRNHYPSDRDLIFSTCFVDKFAREQTFINLDSNENFESMLSMYEMEKELIIYVSTKNNIDTKAKEQSIQDEVIDELNGDEESEYSLSDESYHSYYDIDNEIESEKDEGEASSHGKKSPIMKVNSKFQNVIQFRRAINHYALVNEFEYFIVKSDLKRFTARCAHLECNWRIHASITQDGVTFEVKKFVEAHSCTRSNKGGNKLATQGIASVFTDKLKSDGDVSVTDLRKWVMKNYNVDVSYLKVYRGKEQVYNDMYGKWEDSFMKMNDFKEELLNRNPGSVVDINNETNGNKKQFLRFFISLIACSKGFLDGCLPYIALDACHLKGKFNAVLVAATSVDGNNSIFPGAYGILELENKNSWIWFLELLKKAIGMPNGLVISSDMQKGLELAITQVYPTAEHKECIRHLYSNFKKHFRGEFFSKSLWRAARTYSITEHERLLNEIAGARKEAFTYICENHKRIWTFHSWIGELRYQPVLDLLDSIREKIMIRFDKKRRNLQKLKGNLVPNAKNYLNKISKASNLGEYEICRSGENRAEVKCMGKCWEVLLDERKCSCRVWQVKERKMVCAKRWDLTVNGYRDFEKMFKRWWAKQNHDFDFEKRFKNWVAVTKRRLPSVREAAAATYVGIGIPAALSLYYERFMPTICSICSIPRPSPQSQFLLHCGGFKPLVGSFLLGDFLERTNYFLIMMASNATISFMASTIRDKDDDVYTSMVSGFGYGVVISLVTGMKGPSVISSGAMFALLNAGMHKAGLDPSKIYKEM</sequence>
<evidence type="ECO:0000313" key="3">
    <source>
        <dbReference type="EMBL" id="KAD3337174.1"/>
    </source>
</evidence>
<dbReference type="Pfam" id="PF10551">
    <property type="entry name" value="MULE"/>
    <property type="match status" value="1"/>
</dbReference>
<dbReference type="PANTHER" id="PTHR31973:SF188">
    <property type="entry name" value="POLYPROTEIN, PUTATIVE-RELATED"/>
    <property type="match status" value="1"/>
</dbReference>
<keyword evidence="4" id="KW-1185">Reference proteome</keyword>
<evidence type="ECO:0008006" key="5">
    <source>
        <dbReference type="Google" id="ProtNLM"/>
    </source>
</evidence>
<dbReference type="Proteomes" id="UP000326396">
    <property type="component" value="Linkage Group LG6"/>
</dbReference>
<protein>
    <recommendedName>
        <fullName evidence="5">Transposase MuDR plant domain-containing protein</fullName>
    </recommendedName>
</protein>
<reference evidence="3 4" key="1">
    <citation type="submission" date="2019-05" db="EMBL/GenBank/DDBJ databases">
        <title>Mikania micrantha, genome provides insights into the molecular mechanism of rapid growth.</title>
        <authorList>
            <person name="Liu B."/>
        </authorList>
    </citation>
    <scope>NUCLEOTIDE SEQUENCE [LARGE SCALE GENOMIC DNA]</scope>
    <source>
        <strain evidence="3">NLD-2019</strain>
        <tissue evidence="3">Leaf</tissue>
    </source>
</reference>
<dbReference type="InterPro" id="IPR018289">
    <property type="entry name" value="MULE_transposase_dom"/>
</dbReference>
<feature type="domain" description="MULE transposase" evidence="2">
    <location>
        <begin position="389"/>
        <end position="482"/>
    </location>
</feature>